<keyword evidence="3" id="KW-0808">Transferase</keyword>
<dbReference type="RefSeq" id="WP_407338953.1">
    <property type="nucleotide sequence ID" value="NZ_CP136862.1"/>
</dbReference>
<dbReference type="Gene3D" id="3.40.50.150">
    <property type="entry name" value="Vaccinia Virus protein VP39"/>
    <property type="match status" value="1"/>
</dbReference>
<dbReference type="Proteomes" id="UP001626536">
    <property type="component" value="Chromosome"/>
</dbReference>
<dbReference type="PANTHER" id="PTHR12176">
    <property type="entry name" value="SAM-DEPENDENT METHYLTRANSFERASE SUPERFAMILY PROTEIN"/>
    <property type="match status" value="1"/>
</dbReference>
<dbReference type="Pfam" id="PF13649">
    <property type="entry name" value="Methyltransf_25"/>
    <property type="match status" value="1"/>
</dbReference>
<dbReference type="CDD" id="cd02440">
    <property type="entry name" value="AdoMet_MTases"/>
    <property type="match status" value="1"/>
</dbReference>
<dbReference type="SUPFAM" id="SSF53335">
    <property type="entry name" value="S-adenosyl-L-methionine-dependent methyltransferases"/>
    <property type="match status" value="1"/>
</dbReference>
<evidence type="ECO:0000256" key="1">
    <source>
        <dbReference type="ARBA" id="ARBA00008361"/>
    </source>
</evidence>
<evidence type="ECO:0000313" key="6">
    <source>
        <dbReference type="Proteomes" id="UP001626536"/>
    </source>
</evidence>
<dbReference type="GO" id="GO:0008168">
    <property type="term" value="F:methyltransferase activity"/>
    <property type="evidence" value="ECO:0007669"/>
    <property type="project" value="UniProtKB-KW"/>
</dbReference>
<name>A0ABZ0HS81_9HYPH</name>
<evidence type="ECO:0000259" key="4">
    <source>
        <dbReference type="Pfam" id="PF13649"/>
    </source>
</evidence>
<dbReference type="InterPro" id="IPR041698">
    <property type="entry name" value="Methyltransf_25"/>
</dbReference>
<keyword evidence="6" id="KW-1185">Reference proteome</keyword>
<gene>
    <name evidence="5" type="ORF">RZS28_17205</name>
</gene>
<organism evidence="5 6">
    <name type="scientific">Methylocapsa polymorpha</name>
    <dbReference type="NCBI Taxonomy" id="3080828"/>
    <lineage>
        <taxon>Bacteria</taxon>
        <taxon>Pseudomonadati</taxon>
        <taxon>Pseudomonadota</taxon>
        <taxon>Alphaproteobacteria</taxon>
        <taxon>Hyphomicrobiales</taxon>
        <taxon>Beijerinckiaceae</taxon>
        <taxon>Methylocapsa</taxon>
    </lineage>
</organism>
<comment type="similarity">
    <text evidence="1">Belongs to the methyltransferase superfamily.</text>
</comment>
<dbReference type="InterPro" id="IPR051419">
    <property type="entry name" value="Lys/N-term_MeTrsfase_sf"/>
</dbReference>
<protein>
    <submittedName>
        <fullName evidence="5">Methyltransferase domain-containing protein</fullName>
    </submittedName>
</protein>
<dbReference type="GO" id="GO:0032259">
    <property type="term" value="P:methylation"/>
    <property type="evidence" value="ECO:0007669"/>
    <property type="project" value="UniProtKB-KW"/>
</dbReference>
<proteinExistence type="inferred from homology"/>
<dbReference type="InterPro" id="IPR029063">
    <property type="entry name" value="SAM-dependent_MTases_sf"/>
</dbReference>
<reference evidence="5 6" key="1">
    <citation type="submission" date="2023-10" db="EMBL/GenBank/DDBJ databases">
        <title>Novel methanotroph of the genus Methylocapsa from a subarctic wetland.</title>
        <authorList>
            <person name="Belova S.E."/>
            <person name="Oshkin I.Y."/>
            <person name="Miroshnikov K."/>
            <person name="Dedysh S.N."/>
        </authorList>
    </citation>
    <scope>NUCLEOTIDE SEQUENCE [LARGE SCALE GENOMIC DNA]</scope>
    <source>
        <strain evidence="5 6">RX1</strain>
    </source>
</reference>
<sequence length="303" mass="34785">MEISQDHKIRKKEGYWSNLVEGETGIYKAEAIDELISQHFPDHCDAVLDVGCGTSVIAQTLRKRLGASRMVFMDYDPAVIEEMRKRVNDPTVEWKVGDIFNIGAWEDRFDLILLLDMIHEVYSFYGRPVRDVNVEIDHVRGQQAVYDALFQVARLVKLGGGIIITDNALSPERVPLRIRLRNAKVIKAVSKFLDEYPSRRIAVRWHADDEFSIDSHDFCILLTQYNKIKAGNMDRWNVEKCEIHQYMTIAEYNNLFGHLGFTLYSLVGTPEGASEEWNEDFKVIAGLSAIPEKRISLLAVKHR</sequence>
<dbReference type="EMBL" id="CP136862">
    <property type="protein sequence ID" value="WOJ89508.1"/>
    <property type="molecule type" value="Genomic_DNA"/>
</dbReference>
<keyword evidence="2 5" id="KW-0489">Methyltransferase</keyword>
<feature type="domain" description="Methyltransferase" evidence="4">
    <location>
        <begin position="47"/>
        <end position="120"/>
    </location>
</feature>
<evidence type="ECO:0000256" key="2">
    <source>
        <dbReference type="ARBA" id="ARBA00022603"/>
    </source>
</evidence>
<evidence type="ECO:0000313" key="5">
    <source>
        <dbReference type="EMBL" id="WOJ89508.1"/>
    </source>
</evidence>
<evidence type="ECO:0000256" key="3">
    <source>
        <dbReference type="ARBA" id="ARBA00022679"/>
    </source>
</evidence>
<accession>A0ABZ0HS81</accession>